<dbReference type="AlphaFoldDB" id="A0A4S8MN49"/>
<name>A0A4S8MN49_DENBC</name>
<organism evidence="3 4">
    <name type="scientific">Dendrothele bispora (strain CBS 962.96)</name>
    <dbReference type="NCBI Taxonomy" id="1314807"/>
    <lineage>
        <taxon>Eukaryota</taxon>
        <taxon>Fungi</taxon>
        <taxon>Dikarya</taxon>
        <taxon>Basidiomycota</taxon>
        <taxon>Agaricomycotina</taxon>
        <taxon>Agaricomycetes</taxon>
        <taxon>Agaricomycetidae</taxon>
        <taxon>Agaricales</taxon>
        <taxon>Agaricales incertae sedis</taxon>
        <taxon>Dendrothele</taxon>
    </lineage>
</organism>
<gene>
    <name evidence="3" type="ORF">K435DRAFT_851125</name>
</gene>
<feature type="domain" description="DUF6589" evidence="2">
    <location>
        <begin position="296"/>
        <end position="375"/>
    </location>
</feature>
<dbReference type="Proteomes" id="UP000297245">
    <property type="component" value="Unassembled WGS sequence"/>
</dbReference>
<dbReference type="EMBL" id="ML179059">
    <property type="protein sequence ID" value="THV04131.1"/>
    <property type="molecule type" value="Genomic_DNA"/>
</dbReference>
<reference evidence="3 4" key="1">
    <citation type="journal article" date="2019" name="Nat. Ecol. Evol.">
        <title>Megaphylogeny resolves global patterns of mushroom evolution.</title>
        <authorList>
            <person name="Varga T."/>
            <person name="Krizsan K."/>
            <person name="Foldi C."/>
            <person name="Dima B."/>
            <person name="Sanchez-Garcia M."/>
            <person name="Sanchez-Ramirez S."/>
            <person name="Szollosi G.J."/>
            <person name="Szarkandi J.G."/>
            <person name="Papp V."/>
            <person name="Albert L."/>
            <person name="Andreopoulos W."/>
            <person name="Angelini C."/>
            <person name="Antonin V."/>
            <person name="Barry K.W."/>
            <person name="Bougher N.L."/>
            <person name="Buchanan P."/>
            <person name="Buyck B."/>
            <person name="Bense V."/>
            <person name="Catcheside P."/>
            <person name="Chovatia M."/>
            <person name="Cooper J."/>
            <person name="Damon W."/>
            <person name="Desjardin D."/>
            <person name="Finy P."/>
            <person name="Geml J."/>
            <person name="Haridas S."/>
            <person name="Hughes K."/>
            <person name="Justo A."/>
            <person name="Karasinski D."/>
            <person name="Kautmanova I."/>
            <person name="Kiss B."/>
            <person name="Kocsube S."/>
            <person name="Kotiranta H."/>
            <person name="LaButti K.M."/>
            <person name="Lechner B.E."/>
            <person name="Liimatainen K."/>
            <person name="Lipzen A."/>
            <person name="Lukacs Z."/>
            <person name="Mihaltcheva S."/>
            <person name="Morgado L.N."/>
            <person name="Niskanen T."/>
            <person name="Noordeloos M.E."/>
            <person name="Ohm R.A."/>
            <person name="Ortiz-Santana B."/>
            <person name="Ovrebo C."/>
            <person name="Racz N."/>
            <person name="Riley R."/>
            <person name="Savchenko A."/>
            <person name="Shiryaev A."/>
            <person name="Soop K."/>
            <person name="Spirin V."/>
            <person name="Szebenyi C."/>
            <person name="Tomsovsky M."/>
            <person name="Tulloss R.E."/>
            <person name="Uehling J."/>
            <person name="Grigoriev I.V."/>
            <person name="Vagvolgyi C."/>
            <person name="Papp T."/>
            <person name="Martin F.M."/>
            <person name="Miettinen O."/>
            <person name="Hibbett D.S."/>
            <person name="Nagy L.G."/>
        </authorList>
    </citation>
    <scope>NUCLEOTIDE SEQUENCE [LARGE SCALE GENOMIC DNA]</scope>
    <source>
        <strain evidence="3 4">CBS 962.96</strain>
    </source>
</reference>
<dbReference type="InterPro" id="IPR046496">
    <property type="entry name" value="DUF6589"/>
</dbReference>
<evidence type="ECO:0000313" key="4">
    <source>
        <dbReference type="Proteomes" id="UP000297245"/>
    </source>
</evidence>
<evidence type="ECO:0000313" key="3">
    <source>
        <dbReference type="EMBL" id="THV04131.1"/>
    </source>
</evidence>
<feature type="compositionally biased region" description="Acidic residues" evidence="1">
    <location>
        <begin position="537"/>
        <end position="558"/>
    </location>
</feature>
<proteinExistence type="predicted"/>
<dbReference type="OrthoDB" id="3266963at2759"/>
<feature type="compositionally biased region" description="Basic and acidic residues" evidence="1">
    <location>
        <begin position="514"/>
        <end position="530"/>
    </location>
</feature>
<keyword evidence="4" id="KW-1185">Reference proteome</keyword>
<feature type="region of interest" description="Disordered" evidence="1">
    <location>
        <begin position="476"/>
        <end position="571"/>
    </location>
</feature>
<dbReference type="Pfam" id="PF20231">
    <property type="entry name" value="DUF6589"/>
    <property type="match status" value="2"/>
</dbReference>
<feature type="compositionally biased region" description="Polar residues" evidence="1">
    <location>
        <begin position="476"/>
        <end position="487"/>
    </location>
</feature>
<evidence type="ECO:0000256" key="1">
    <source>
        <dbReference type="SAM" id="MobiDB-lite"/>
    </source>
</evidence>
<sequence>MKVGTAATEIDIEDCPPDAWNLLDYLSCVSKNLCSTITVDKLWDHVNWSNQNDSQVLYVVKTLVDSIPVLTSYSKLISDCVCLPPIAIHRITEQRQTTLQLLGMNSEREIGFTAGGADKTALDEYPKYLAPTALSNCDTLCNKITTPETWNAKDKALKAIAQEHFSPSTSTNPSSLSKLYQLSSFKRPSNLKQCDHYPTVRGLEVIWVAQIFDCWRIVLGVDELQSFFDELSKKNDMPTLEFLLSQGSILIQKEKELQVKTGTPWVSSSVSNPFKEQMKHGVPADSMDSEVFDSNYGDIGTVMQQLTIWTLMFCSSTHQQYVAYLLELHCLLEYESSPALRTAILNNYLVKFGLACQEKDLMQEHHNGKLELMVEKVWESALELKHRSYSHTSPSSQPKLCVLLMELKATELHLFRSGRPYPAHIATDLLSFGYNQLGTEGKLQAVIKKTEARAKFISAIKKERRHLNQSLHEVNATVPPTINSDSVHSPLSPSDTSESESESIPGTELDDEKMESSKEEAGSDGKHTRVEVNIAEGSDEDSQAELDIPASDEDDDSDSSTSSNEITDFFD</sequence>
<feature type="domain" description="DUF6589" evidence="2">
    <location>
        <begin position="144"/>
        <end position="241"/>
    </location>
</feature>
<protein>
    <recommendedName>
        <fullName evidence="2">DUF6589 domain-containing protein</fullName>
    </recommendedName>
</protein>
<evidence type="ECO:0000259" key="2">
    <source>
        <dbReference type="Pfam" id="PF20231"/>
    </source>
</evidence>
<feature type="compositionally biased region" description="Low complexity" evidence="1">
    <location>
        <begin position="559"/>
        <end position="571"/>
    </location>
</feature>
<accession>A0A4S8MN49</accession>